<organism evidence="2 3">
    <name type="scientific">Tuber borchii</name>
    <name type="common">White truffle</name>
    <dbReference type="NCBI Taxonomy" id="42251"/>
    <lineage>
        <taxon>Eukaryota</taxon>
        <taxon>Fungi</taxon>
        <taxon>Dikarya</taxon>
        <taxon>Ascomycota</taxon>
        <taxon>Pezizomycotina</taxon>
        <taxon>Pezizomycetes</taxon>
        <taxon>Pezizales</taxon>
        <taxon>Tuberaceae</taxon>
        <taxon>Tuber</taxon>
    </lineage>
</organism>
<proteinExistence type="predicted"/>
<protein>
    <submittedName>
        <fullName evidence="2">Uncharacterized protein</fullName>
    </submittedName>
</protein>
<keyword evidence="3" id="KW-1185">Reference proteome</keyword>
<gene>
    <name evidence="2" type="ORF">B9Z19DRAFT_1131567</name>
</gene>
<feature type="region of interest" description="Disordered" evidence="1">
    <location>
        <begin position="175"/>
        <end position="201"/>
    </location>
</feature>
<feature type="compositionally biased region" description="Low complexity" evidence="1">
    <location>
        <begin position="191"/>
        <end position="201"/>
    </location>
</feature>
<evidence type="ECO:0000256" key="1">
    <source>
        <dbReference type="SAM" id="MobiDB-lite"/>
    </source>
</evidence>
<dbReference type="AlphaFoldDB" id="A0A2T6ZIC4"/>
<sequence length="219" mass="24722">MVSKGNAIPKHLPDTILRRAQYLPQISARNDNPQQITKYTKEEAYLPIHIENTPAPDIKSRQIYFEIQSHDNGNVKTSQRDGPYGKSDTFFEVGVYIALTGETQRIPLQKNFHGSRCLRTHKVIWDIHGADLMISNMIKALMPGDELRVFAKSLGDNINYVESIEVRVLYHYSEEPKGQTSASGNPPSEKPPTVVLTTPSLPKKKRGFRNMFCCCFSGT</sequence>
<comment type="caution">
    <text evidence="2">The sequence shown here is derived from an EMBL/GenBank/DDBJ whole genome shotgun (WGS) entry which is preliminary data.</text>
</comment>
<accession>A0A2T6ZIC4</accession>
<evidence type="ECO:0000313" key="2">
    <source>
        <dbReference type="EMBL" id="PUU75250.1"/>
    </source>
</evidence>
<reference evidence="2 3" key="1">
    <citation type="submission" date="2017-04" db="EMBL/GenBank/DDBJ databases">
        <title>Draft genome sequence of Tuber borchii Vittad., a whitish edible truffle.</title>
        <authorList>
            <consortium name="DOE Joint Genome Institute"/>
            <person name="Murat C."/>
            <person name="Kuo A."/>
            <person name="Barry K.W."/>
            <person name="Clum A."/>
            <person name="Dockter R.B."/>
            <person name="Fauchery L."/>
            <person name="Iotti M."/>
            <person name="Kohler A."/>
            <person name="Labutti K."/>
            <person name="Lindquist E.A."/>
            <person name="Lipzen A."/>
            <person name="Ohm R.A."/>
            <person name="Wang M."/>
            <person name="Grigoriev I.V."/>
            <person name="Zambonelli A."/>
            <person name="Martin F.M."/>
        </authorList>
    </citation>
    <scope>NUCLEOTIDE SEQUENCE [LARGE SCALE GENOMIC DNA]</scope>
    <source>
        <strain evidence="2 3">Tbo3840</strain>
    </source>
</reference>
<dbReference type="Proteomes" id="UP000244722">
    <property type="component" value="Unassembled WGS sequence"/>
</dbReference>
<name>A0A2T6ZIC4_TUBBO</name>
<dbReference type="STRING" id="42251.A0A2T6ZIC4"/>
<evidence type="ECO:0000313" key="3">
    <source>
        <dbReference type="Proteomes" id="UP000244722"/>
    </source>
</evidence>
<dbReference type="EMBL" id="NESQ01000239">
    <property type="protein sequence ID" value="PUU75250.1"/>
    <property type="molecule type" value="Genomic_DNA"/>
</dbReference>